<dbReference type="EMBL" id="CAJVQA010001807">
    <property type="protein sequence ID" value="CAG8526888.1"/>
    <property type="molecule type" value="Genomic_DNA"/>
</dbReference>
<organism evidence="1 2">
    <name type="scientific">Cetraspora pellucida</name>
    <dbReference type="NCBI Taxonomy" id="1433469"/>
    <lineage>
        <taxon>Eukaryota</taxon>
        <taxon>Fungi</taxon>
        <taxon>Fungi incertae sedis</taxon>
        <taxon>Mucoromycota</taxon>
        <taxon>Glomeromycotina</taxon>
        <taxon>Glomeromycetes</taxon>
        <taxon>Diversisporales</taxon>
        <taxon>Gigasporaceae</taxon>
        <taxon>Cetraspora</taxon>
    </lineage>
</organism>
<reference evidence="1" key="1">
    <citation type="submission" date="2021-06" db="EMBL/GenBank/DDBJ databases">
        <authorList>
            <person name="Kallberg Y."/>
            <person name="Tangrot J."/>
            <person name="Rosling A."/>
        </authorList>
    </citation>
    <scope>NUCLEOTIDE SEQUENCE</scope>
    <source>
        <strain evidence="1">FL966</strain>
    </source>
</reference>
<dbReference type="OrthoDB" id="2408529at2759"/>
<sequence length="147" mass="16841">MGDIPFFCPPNYEYASLEVKQACEVRAANLICQWTFLFLAIVWAKCSYDDSISEHLDIVDMNTDFKQVLTLEKSEILQHFFRYGRPLWGALLLPSSKAEGFKPEHVIELAIDKLIVPQFGIASSLVAMPRRIMNMLLHRCLPNLYCA</sequence>
<evidence type="ECO:0000313" key="2">
    <source>
        <dbReference type="Proteomes" id="UP000789759"/>
    </source>
</evidence>
<keyword evidence="2" id="KW-1185">Reference proteome</keyword>
<dbReference type="AlphaFoldDB" id="A0A9N9AFN6"/>
<protein>
    <submittedName>
        <fullName evidence="1">601_t:CDS:1</fullName>
    </submittedName>
</protein>
<gene>
    <name evidence="1" type="ORF">CPELLU_LOCUS3659</name>
</gene>
<proteinExistence type="predicted"/>
<accession>A0A9N9AFN6</accession>
<name>A0A9N9AFN6_9GLOM</name>
<comment type="caution">
    <text evidence="1">The sequence shown here is derived from an EMBL/GenBank/DDBJ whole genome shotgun (WGS) entry which is preliminary data.</text>
</comment>
<dbReference type="Proteomes" id="UP000789759">
    <property type="component" value="Unassembled WGS sequence"/>
</dbReference>
<evidence type="ECO:0000313" key="1">
    <source>
        <dbReference type="EMBL" id="CAG8526888.1"/>
    </source>
</evidence>